<evidence type="ECO:0000259" key="10">
    <source>
        <dbReference type="Pfam" id="PF00133"/>
    </source>
</evidence>
<dbReference type="EMBL" id="CAJPIN010056009">
    <property type="protein sequence ID" value="CAG2066570.1"/>
    <property type="molecule type" value="Genomic_DNA"/>
</dbReference>
<evidence type="ECO:0000256" key="4">
    <source>
        <dbReference type="ARBA" id="ARBA00022741"/>
    </source>
</evidence>
<evidence type="ECO:0000256" key="3">
    <source>
        <dbReference type="ARBA" id="ARBA00022598"/>
    </source>
</evidence>
<dbReference type="PROSITE" id="PS00178">
    <property type="entry name" value="AA_TRNA_LIGASE_I"/>
    <property type="match status" value="1"/>
</dbReference>
<evidence type="ECO:0000256" key="9">
    <source>
        <dbReference type="SAM" id="MobiDB-lite"/>
    </source>
</evidence>
<protein>
    <recommendedName>
        <fullName evidence="2">valine--tRNA ligase</fullName>
        <ecNumber evidence="2">6.1.1.9</ecNumber>
    </recommendedName>
    <alternativeName>
        <fullName evidence="8">Valyl-tRNA synthetase</fullName>
    </alternativeName>
</protein>
<dbReference type="PANTHER" id="PTHR11946">
    <property type="entry name" value="VALYL-TRNA SYNTHETASES"/>
    <property type="match status" value="1"/>
</dbReference>
<dbReference type="PANTHER" id="PTHR11946:SF109">
    <property type="entry name" value="VALINE--TRNA LIGASE"/>
    <property type="match status" value="1"/>
</dbReference>
<comment type="similarity">
    <text evidence="1">Belongs to the class-I aminoacyl-tRNA synthetase family.</text>
</comment>
<keyword evidence="4" id="KW-0547">Nucleotide-binding</keyword>
<dbReference type="SUPFAM" id="SSF52374">
    <property type="entry name" value="Nucleotidylyl transferase"/>
    <property type="match status" value="1"/>
</dbReference>
<evidence type="ECO:0000313" key="12">
    <source>
        <dbReference type="Proteomes" id="UP001153148"/>
    </source>
</evidence>
<evidence type="ECO:0000256" key="5">
    <source>
        <dbReference type="ARBA" id="ARBA00022840"/>
    </source>
</evidence>
<evidence type="ECO:0000256" key="8">
    <source>
        <dbReference type="ARBA" id="ARBA00029936"/>
    </source>
</evidence>
<dbReference type="InterPro" id="IPR002303">
    <property type="entry name" value="Valyl-tRNA_ligase"/>
</dbReference>
<dbReference type="InterPro" id="IPR014729">
    <property type="entry name" value="Rossmann-like_a/b/a_fold"/>
</dbReference>
<dbReference type="Gene3D" id="3.40.50.620">
    <property type="entry name" value="HUPs"/>
    <property type="match status" value="1"/>
</dbReference>
<evidence type="ECO:0000256" key="6">
    <source>
        <dbReference type="ARBA" id="ARBA00022917"/>
    </source>
</evidence>
<evidence type="ECO:0000256" key="1">
    <source>
        <dbReference type="ARBA" id="ARBA00005594"/>
    </source>
</evidence>
<feature type="region of interest" description="Disordered" evidence="9">
    <location>
        <begin position="1"/>
        <end position="26"/>
    </location>
</feature>
<evidence type="ECO:0000313" key="11">
    <source>
        <dbReference type="EMBL" id="CAG2066570.1"/>
    </source>
</evidence>
<keyword evidence="12" id="KW-1185">Reference proteome</keyword>
<gene>
    <name evidence="11" type="ORF">TPAB3V08_LOCUS13513</name>
</gene>
<dbReference type="EC" id="6.1.1.9" evidence="2"/>
<dbReference type="Pfam" id="PF00133">
    <property type="entry name" value="tRNA-synt_1"/>
    <property type="match status" value="1"/>
</dbReference>
<evidence type="ECO:0000256" key="2">
    <source>
        <dbReference type="ARBA" id="ARBA00013169"/>
    </source>
</evidence>
<name>A0ABN7PM74_TIMPD</name>
<dbReference type="Proteomes" id="UP001153148">
    <property type="component" value="Unassembled WGS sequence"/>
</dbReference>
<keyword evidence="6" id="KW-0648">Protein biosynthesis</keyword>
<dbReference type="InterPro" id="IPR002300">
    <property type="entry name" value="aa-tRNA-synth_Ia"/>
</dbReference>
<comment type="caution">
    <text evidence="11">The sequence shown here is derived from an EMBL/GenBank/DDBJ whole genome shotgun (WGS) entry which is preliminary data.</text>
</comment>
<sequence>KKKEVKEAATYSISTAPGDKKDTTCPMPDAYSPQYVEAAWYSWWEKQGFFKPEYGRKSISEPNPKGKFVMVIPPPNVTGSLHLGHALTNAVEDAITRWHRMKGRTVLWNPGCDHAGIATQVVVEKKLWREEKKTRHDLGRDKFVEKIWDWKKE</sequence>
<keyword evidence="3" id="KW-0436">Ligase</keyword>
<reference evidence="11" key="1">
    <citation type="submission" date="2021-03" db="EMBL/GenBank/DDBJ databases">
        <authorList>
            <person name="Tran Van P."/>
        </authorList>
    </citation>
    <scope>NUCLEOTIDE SEQUENCE</scope>
</reference>
<accession>A0ABN7PM74</accession>
<dbReference type="InterPro" id="IPR001412">
    <property type="entry name" value="aa-tRNA-synth_I_CS"/>
</dbReference>
<feature type="domain" description="Aminoacyl-tRNA synthetase class Ia" evidence="10">
    <location>
        <begin position="40"/>
        <end position="153"/>
    </location>
</feature>
<proteinExistence type="inferred from homology"/>
<evidence type="ECO:0000256" key="7">
    <source>
        <dbReference type="ARBA" id="ARBA00023146"/>
    </source>
</evidence>
<keyword evidence="7" id="KW-0030">Aminoacyl-tRNA synthetase</keyword>
<organism evidence="11 12">
    <name type="scientific">Timema podura</name>
    <name type="common">Walking stick</name>
    <dbReference type="NCBI Taxonomy" id="61482"/>
    <lineage>
        <taxon>Eukaryota</taxon>
        <taxon>Metazoa</taxon>
        <taxon>Ecdysozoa</taxon>
        <taxon>Arthropoda</taxon>
        <taxon>Hexapoda</taxon>
        <taxon>Insecta</taxon>
        <taxon>Pterygota</taxon>
        <taxon>Neoptera</taxon>
        <taxon>Polyneoptera</taxon>
        <taxon>Phasmatodea</taxon>
        <taxon>Timematodea</taxon>
        <taxon>Timematoidea</taxon>
        <taxon>Timematidae</taxon>
        <taxon>Timema</taxon>
    </lineage>
</organism>
<feature type="non-terminal residue" evidence="11">
    <location>
        <position position="1"/>
    </location>
</feature>
<keyword evidence="5" id="KW-0067">ATP-binding</keyword>